<dbReference type="HOGENOM" id="CLU_1152497_0_0_1"/>
<name>A0A0D1XI31_9PEZI</name>
<dbReference type="VEuPathDB" id="FungiDB:PV09_06767"/>
<organism evidence="2 3">
    <name type="scientific">Verruconis gallopava</name>
    <dbReference type="NCBI Taxonomy" id="253628"/>
    <lineage>
        <taxon>Eukaryota</taxon>
        <taxon>Fungi</taxon>
        <taxon>Dikarya</taxon>
        <taxon>Ascomycota</taxon>
        <taxon>Pezizomycotina</taxon>
        <taxon>Dothideomycetes</taxon>
        <taxon>Pleosporomycetidae</taxon>
        <taxon>Venturiales</taxon>
        <taxon>Sympoventuriaceae</taxon>
        <taxon>Verruconis</taxon>
    </lineage>
</organism>
<proteinExistence type="predicted"/>
<dbReference type="Proteomes" id="UP000053259">
    <property type="component" value="Unassembled WGS sequence"/>
</dbReference>
<protein>
    <submittedName>
        <fullName evidence="2">Uncharacterized protein</fullName>
    </submittedName>
</protein>
<sequence>MAARSPAKVPQRKPISGSTIVHIPRHSDDTPRPPKIGEDVAMRLIQVNRVVAATERDLHRAKLDIYSRRSALFESIDPVLLPLKLLPEELRNVHACIRQALEWNYLSCQEKEVLEAAFREACAEVSFAVQNVAFEEQNYFLGHKNELIYSATEEDRRRWQSVILNMADVDDLKALVAQMFPLGEQLKSEVQRLGAALQGLTKLRIRCKKLLYEAMEEAMQMDEALGKTGITMNVLLHPWWN</sequence>
<evidence type="ECO:0000313" key="2">
    <source>
        <dbReference type="EMBL" id="KIW01926.1"/>
    </source>
</evidence>
<accession>A0A0D1XI31</accession>
<dbReference type="RefSeq" id="XP_016211795.1">
    <property type="nucleotide sequence ID" value="XM_016360456.1"/>
</dbReference>
<dbReference type="InParanoid" id="A0A0D1XI31"/>
<evidence type="ECO:0000256" key="1">
    <source>
        <dbReference type="SAM" id="MobiDB-lite"/>
    </source>
</evidence>
<reference evidence="2 3" key="1">
    <citation type="submission" date="2015-01" db="EMBL/GenBank/DDBJ databases">
        <title>The Genome Sequence of Ochroconis gallopava CBS43764.</title>
        <authorList>
            <consortium name="The Broad Institute Genomics Platform"/>
            <person name="Cuomo C."/>
            <person name="de Hoog S."/>
            <person name="Gorbushina A."/>
            <person name="Stielow B."/>
            <person name="Teixiera M."/>
            <person name="Abouelleil A."/>
            <person name="Chapman S.B."/>
            <person name="Priest M."/>
            <person name="Young S.K."/>
            <person name="Wortman J."/>
            <person name="Nusbaum C."/>
            <person name="Birren B."/>
        </authorList>
    </citation>
    <scope>NUCLEOTIDE SEQUENCE [LARGE SCALE GENOMIC DNA]</scope>
    <source>
        <strain evidence="2 3">CBS 43764</strain>
    </source>
</reference>
<keyword evidence="3" id="KW-1185">Reference proteome</keyword>
<dbReference type="AlphaFoldDB" id="A0A0D1XI31"/>
<feature type="compositionally biased region" description="Basic and acidic residues" evidence="1">
    <location>
        <begin position="25"/>
        <end position="34"/>
    </location>
</feature>
<evidence type="ECO:0000313" key="3">
    <source>
        <dbReference type="Proteomes" id="UP000053259"/>
    </source>
</evidence>
<feature type="region of interest" description="Disordered" evidence="1">
    <location>
        <begin position="1"/>
        <end position="34"/>
    </location>
</feature>
<dbReference type="EMBL" id="KN847552">
    <property type="protein sequence ID" value="KIW01926.1"/>
    <property type="molecule type" value="Genomic_DNA"/>
</dbReference>
<gene>
    <name evidence="2" type="ORF">PV09_06767</name>
</gene>
<dbReference type="GeneID" id="27314740"/>